<keyword evidence="2" id="KW-0812">Transmembrane</keyword>
<dbReference type="RefSeq" id="WP_170071224.1">
    <property type="nucleotide sequence ID" value="NZ_JABBCX010000002.1"/>
</dbReference>
<feature type="domain" description="Toxin VasX N-terminal region" evidence="3">
    <location>
        <begin position="90"/>
        <end position="179"/>
    </location>
</feature>
<feature type="coiled-coil region" evidence="1">
    <location>
        <begin position="572"/>
        <end position="652"/>
    </location>
</feature>
<evidence type="ECO:0000313" key="4">
    <source>
        <dbReference type="EMBL" id="NMF47484.1"/>
    </source>
</evidence>
<sequence length="1293" mass="144478">MSDLNVADKIDEKNAHRELVFERQSDSSKNVSLMVKDESVNRSSKGYYKIPLYQVEAKEENDSTADIELVHIFPIRFAHPADEIDDHKTNLRNGFLYIFVDGHLWRELKVTTKEGVTRFNDVNLAWQKGALTWKTNKGFREATGETLKTIIVPNKLNGSNCQVQIAFSEVQWSWKQIQLFGGFNPEDPRLNYGEPVKPGENNADAIELRNNRLFTLDKLGDFEQGYNSNQLPQHVALDVVNKAGVYCPVIPDVIGKVRQAAADITLTRSVISSLPIEQVANGQTVSSVDELSKEQRGELELASFVQQTFFAFPQSVSDKLATYGEDSVSEQEQDIANDYKKWVENKFDKTAFRKFLATEKVFVLGEYINELRANVKDLIEDEETASSFYQSARDYAYHSGNRRLDIYQLMCDVLAPLKDLTADLLRSSVVYDQDGQKLKQIDSDDLGQHIILKVLGTHPEDTSDRSNLLKLHKLLFPDETSSKPNLTEYKCFRDEKDPKNVDFSIDEFKSLENQDDQLTGYIEGDLTQVLRRSSQAVWGFFNIIMEVPSATYSMSQGGGTIKDVFTARMQKQSSLQRESNKLERQTKDLEIQIKNKQNEIKNFETSRNKLIREARNQGIDGDDITEQLNRQLKQRNKELEHYKTLLKQAKTKGSVTRAHLSTLKSVGLDMLNSEARIKSVAMSYNPYQKIMHLAHMVSDGLLVEIDIDVNDYYEGNLPDSVVPLNFDSRSKRAEQRILEFNKITEGIDEALSQGSYPGNGGTRPIVKLKVNDKVTIPARLDLITSLDGSLNELEAMVTKQYYQADSAKKKVIKKMVVLDKDKLLALKAAENKLGGTLEAVETAQLKTNWDLTGYKDHNKSLKKYAQTALGKQQKGKIGSASIGVLPFVSGLEVINFYSVITGDGVSLMDKASAALDLLDVMVNIGKDLVERRYGMPSSGQLILYAENKVPVSEFSKKILRGRLSVISAKVALSYAANAATFVAGGISTYVAVRDAVNEYNKGNIGLATANSIMALGFLSMTAASGIAIITKGASALIAVFGIAGLVIILIAAGLMYYFSESEIESWLHASPWGKAAFINDGSSSVRAAQWRNRPDLALLDVYNALYKPYTKLVASNLAKTLSIGLSTPVAAVKEGVDTKLYWRVVNPTSANIIAPYRGYDIEAAKKYAKIIQLKMSRYREHREFKQIPLSSPVLVDAIWMLQPARTGWQAEINYNAFLTEFGLQPGDQIELKLEATVYPNGKGQPTIQGFNSTYGLPIEYYKAGEKPGLLSFNDDRKYSHRIGQVISQAVINL</sequence>
<keyword evidence="1" id="KW-0175">Coiled coil</keyword>
<evidence type="ECO:0000256" key="1">
    <source>
        <dbReference type="SAM" id="Coils"/>
    </source>
</evidence>
<name>A0A7X9U4N1_9GAMM</name>
<reference evidence="4 5" key="1">
    <citation type="submission" date="2020-04" db="EMBL/GenBank/DDBJ databases">
        <title>Genome Sequencing and Assembley of Pseudoalteromonas artica.</title>
        <authorList>
            <person name="Akerly B."/>
            <person name="Cook G."/>
        </authorList>
    </citation>
    <scope>NUCLEOTIDE SEQUENCE [LARGE SCALE GENOMIC DNA]</scope>
    <source>
        <strain evidence="4 5">NEC-BIFX-0059</strain>
    </source>
</reference>
<keyword evidence="2" id="KW-1133">Transmembrane helix</keyword>
<feature type="transmembrane region" description="Helical" evidence="2">
    <location>
        <begin position="971"/>
        <end position="992"/>
    </location>
</feature>
<evidence type="ECO:0000313" key="5">
    <source>
        <dbReference type="Proteomes" id="UP000519126"/>
    </source>
</evidence>
<gene>
    <name evidence="4" type="ORF">HHL01_04745</name>
</gene>
<accession>A0A7X9U4N1</accession>
<dbReference type="CDD" id="cd20705">
    <property type="entry name" value="MIX_I"/>
    <property type="match status" value="1"/>
</dbReference>
<comment type="caution">
    <text evidence="4">The sequence shown here is derived from an EMBL/GenBank/DDBJ whole genome shotgun (WGS) entry which is preliminary data.</text>
</comment>
<organism evidence="4 5">
    <name type="scientific">Pseudoalteromonas arctica</name>
    <dbReference type="NCBI Taxonomy" id="394751"/>
    <lineage>
        <taxon>Bacteria</taxon>
        <taxon>Pseudomonadati</taxon>
        <taxon>Pseudomonadota</taxon>
        <taxon>Gammaproteobacteria</taxon>
        <taxon>Alteromonadales</taxon>
        <taxon>Pseudoalteromonadaceae</taxon>
        <taxon>Pseudoalteromonas</taxon>
    </lineage>
</organism>
<proteinExistence type="predicted"/>
<dbReference type="Proteomes" id="UP000519126">
    <property type="component" value="Unassembled WGS sequence"/>
</dbReference>
<protein>
    <recommendedName>
        <fullName evidence="3">Toxin VasX N-terminal region domain-containing protein</fullName>
    </recommendedName>
</protein>
<dbReference type="Pfam" id="PF20249">
    <property type="entry name" value="VasX_N"/>
    <property type="match status" value="1"/>
</dbReference>
<feature type="transmembrane region" description="Helical" evidence="2">
    <location>
        <begin position="1035"/>
        <end position="1058"/>
    </location>
</feature>
<evidence type="ECO:0000256" key="2">
    <source>
        <dbReference type="SAM" id="Phobius"/>
    </source>
</evidence>
<feature type="transmembrane region" description="Helical" evidence="2">
    <location>
        <begin position="1004"/>
        <end position="1029"/>
    </location>
</feature>
<dbReference type="InterPro" id="IPR046864">
    <property type="entry name" value="VasX_N"/>
</dbReference>
<evidence type="ECO:0000259" key="3">
    <source>
        <dbReference type="Pfam" id="PF20249"/>
    </source>
</evidence>
<dbReference type="EMBL" id="JABBCX010000002">
    <property type="protein sequence ID" value="NMF47484.1"/>
    <property type="molecule type" value="Genomic_DNA"/>
</dbReference>
<keyword evidence="2" id="KW-0472">Membrane</keyword>